<accession>A0A1N6YDM1</accession>
<dbReference type="AlphaFoldDB" id="A0A1N6YDM1"/>
<proteinExistence type="predicted"/>
<protein>
    <submittedName>
        <fullName evidence="2">Uncharacterized protein</fullName>
    </submittedName>
</protein>
<gene>
    <name evidence="2" type="ORF">SAMN05444858_106267</name>
</gene>
<dbReference type="EMBL" id="FTNF01000006">
    <property type="protein sequence ID" value="SIR12725.1"/>
    <property type="molecule type" value="Genomic_DNA"/>
</dbReference>
<evidence type="ECO:0000313" key="3">
    <source>
        <dbReference type="Proteomes" id="UP000186004"/>
    </source>
</evidence>
<name>A0A1N6YDM1_9ACTN</name>
<dbReference type="Proteomes" id="UP000186004">
    <property type="component" value="Unassembled WGS sequence"/>
</dbReference>
<reference evidence="2 3" key="1">
    <citation type="submission" date="2017-01" db="EMBL/GenBank/DDBJ databases">
        <authorList>
            <person name="Mah S.A."/>
            <person name="Swanson W.J."/>
            <person name="Moy G.W."/>
            <person name="Vacquier V.D."/>
        </authorList>
    </citation>
    <scope>NUCLEOTIDE SEQUENCE [LARGE SCALE GENOMIC DNA]</scope>
    <source>
        <strain evidence="2 3">DSM 45758</strain>
    </source>
</reference>
<feature type="region of interest" description="Disordered" evidence="1">
    <location>
        <begin position="52"/>
        <end position="76"/>
    </location>
</feature>
<dbReference type="RefSeq" id="WP_076470525.1">
    <property type="nucleotide sequence ID" value="NZ_FTNF01000006.1"/>
</dbReference>
<organism evidence="2 3">
    <name type="scientific">Micromonospora avicenniae</name>
    <dbReference type="NCBI Taxonomy" id="1198245"/>
    <lineage>
        <taxon>Bacteria</taxon>
        <taxon>Bacillati</taxon>
        <taxon>Actinomycetota</taxon>
        <taxon>Actinomycetes</taxon>
        <taxon>Micromonosporales</taxon>
        <taxon>Micromonosporaceae</taxon>
        <taxon>Micromonospora</taxon>
    </lineage>
</organism>
<evidence type="ECO:0000313" key="2">
    <source>
        <dbReference type="EMBL" id="SIR12725.1"/>
    </source>
</evidence>
<keyword evidence="3" id="KW-1185">Reference proteome</keyword>
<sequence>MLAARPRRDDVTARLVELDPRDAEIAAAAARAAGLTGPQVVVDDAAARTGDAAAGTVVSSTTPRTAAGVLPGGDPS</sequence>
<evidence type="ECO:0000256" key="1">
    <source>
        <dbReference type="SAM" id="MobiDB-lite"/>
    </source>
</evidence>